<dbReference type="InterPro" id="IPR023842">
    <property type="entry name" value="Bacillithiol_biosynth_BshB1"/>
</dbReference>
<dbReference type="InterPro" id="IPR024078">
    <property type="entry name" value="LmbE-like_dom_sf"/>
</dbReference>
<dbReference type="Proteomes" id="UP000177506">
    <property type="component" value="Unassembled WGS sequence"/>
</dbReference>
<protein>
    <submittedName>
        <fullName evidence="1">Bacillithiol biosynthesis deacetylase BshB1</fullName>
    </submittedName>
</protein>
<name>A0A1G1TGF4_9BACT</name>
<comment type="caution">
    <text evidence="1">The sequence shown here is derived from an EMBL/GenBank/DDBJ whole genome shotgun (WGS) entry which is preliminary data.</text>
</comment>
<dbReference type="GO" id="GO:0071793">
    <property type="term" value="P:bacillithiol biosynthetic process"/>
    <property type="evidence" value="ECO:0007669"/>
    <property type="project" value="InterPro"/>
</dbReference>
<dbReference type="SUPFAM" id="SSF102588">
    <property type="entry name" value="LmbE-like"/>
    <property type="match status" value="1"/>
</dbReference>
<evidence type="ECO:0000313" key="1">
    <source>
        <dbReference type="EMBL" id="OGX89964.1"/>
    </source>
</evidence>
<dbReference type="PANTHER" id="PTHR12993">
    <property type="entry name" value="N-ACETYLGLUCOSAMINYL-PHOSPHATIDYLINOSITOL DE-N-ACETYLASE-RELATED"/>
    <property type="match status" value="1"/>
</dbReference>
<dbReference type="NCBIfam" id="TIGR04001">
    <property type="entry name" value="thiol_BshB1"/>
    <property type="match status" value="1"/>
</dbReference>
<dbReference type="PANTHER" id="PTHR12993:SF30">
    <property type="entry name" value="N-ACETYL-ALPHA-D-GLUCOSAMINYL L-MALATE DEACETYLASE 1"/>
    <property type="match status" value="1"/>
</dbReference>
<dbReference type="RefSeq" id="WP_070744121.1">
    <property type="nucleotide sequence ID" value="NZ_MDZA01000221.1"/>
</dbReference>
<dbReference type="EMBL" id="MDZA01000221">
    <property type="protein sequence ID" value="OGX89964.1"/>
    <property type="molecule type" value="Genomic_DNA"/>
</dbReference>
<dbReference type="Pfam" id="PF02585">
    <property type="entry name" value="PIG-L"/>
    <property type="match status" value="1"/>
</dbReference>
<proteinExistence type="predicted"/>
<dbReference type="InterPro" id="IPR003737">
    <property type="entry name" value="GlcNAc_PI_deacetylase-related"/>
</dbReference>
<dbReference type="GO" id="GO:0019213">
    <property type="term" value="F:deacetylase activity"/>
    <property type="evidence" value="ECO:0007669"/>
    <property type="project" value="InterPro"/>
</dbReference>
<gene>
    <name evidence="1" type="ORF">BEN49_08025</name>
</gene>
<organism evidence="1 2">
    <name type="scientific">Hymenobacter coccineus</name>
    <dbReference type="NCBI Taxonomy" id="1908235"/>
    <lineage>
        <taxon>Bacteria</taxon>
        <taxon>Pseudomonadati</taxon>
        <taxon>Bacteroidota</taxon>
        <taxon>Cytophagia</taxon>
        <taxon>Cytophagales</taxon>
        <taxon>Hymenobacteraceae</taxon>
        <taxon>Hymenobacter</taxon>
    </lineage>
</organism>
<accession>A0A1G1TGF4</accession>
<reference evidence="1 2" key="1">
    <citation type="submission" date="2016-08" db="EMBL/GenBank/DDBJ databases">
        <title>Hymenobacter coccineus sp. nov., Hymenobacter lapidarius sp. nov. and Hymenobacter glacialis sp. nov., isolated from Antarctic soil.</title>
        <authorList>
            <person name="Sedlacek I."/>
            <person name="Kralova S."/>
            <person name="Kyrova K."/>
            <person name="Maslanova I."/>
            <person name="Stankova E."/>
            <person name="Vrbovska V."/>
            <person name="Nemec M."/>
            <person name="Bartak M."/>
            <person name="Svec P."/>
            <person name="Busse H.-J."/>
            <person name="Pantucek R."/>
        </authorList>
    </citation>
    <scope>NUCLEOTIDE SEQUENCE [LARGE SCALE GENOMIC DNA]</scope>
    <source>
        <strain evidence="1 2">CCM 8649</strain>
    </source>
</reference>
<evidence type="ECO:0000313" key="2">
    <source>
        <dbReference type="Proteomes" id="UP000177506"/>
    </source>
</evidence>
<sequence length="251" mass="27533">MPSTEHQIPSTKLDILALGAHPDDVEMSCAGTLLAARAAGKTVGVVDFTRGELGTRGSVEIRAAEAAAASQILGLSVRENLGLPDGFFRNDREHQLPLIAALRRYQPDVVLCNAVADRHPDHGKGAQLAIDACFLSGLRMIETRDENGQPQAPWRPRKVYHYIQDQQLVPTFVVDITPYWQGKWDAIHAFGSQFFNPNADPGAPATYLSGQQFERFMEARAREFGHIIGVEFGEGFTSARPVGVREVTELV</sequence>
<keyword evidence="2" id="KW-1185">Reference proteome</keyword>
<dbReference type="GO" id="GO:0016811">
    <property type="term" value="F:hydrolase activity, acting on carbon-nitrogen (but not peptide) bonds, in linear amides"/>
    <property type="evidence" value="ECO:0007669"/>
    <property type="project" value="TreeGrafter"/>
</dbReference>
<dbReference type="AlphaFoldDB" id="A0A1G1TGF4"/>
<dbReference type="Gene3D" id="3.40.50.10320">
    <property type="entry name" value="LmbE-like"/>
    <property type="match status" value="1"/>
</dbReference>
<dbReference type="OrthoDB" id="9778719at2"/>